<keyword evidence="1" id="KW-0547">Nucleotide-binding</keyword>
<dbReference type="InterPro" id="IPR006204">
    <property type="entry name" value="GHMP_kinase_N_dom"/>
</dbReference>
<dbReference type="Pfam" id="PF10509">
    <property type="entry name" value="GalKase_gal_bdg"/>
    <property type="match status" value="1"/>
</dbReference>
<dbReference type="InterPro" id="IPR036554">
    <property type="entry name" value="GHMP_kinase_C_sf"/>
</dbReference>
<protein>
    <recommendedName>
        <fullName evidence="7">GHMP kinase N-terminal domain-containing protein</fullName>
    </recommendedName>
</protein>
<dbReference type="PRINTS" id="PR00960">
    <property type="entry name" value="LMBPPROTEIN"/>
</dbReference>
<dbReference type="GO" id="GO:0016301">
    <property type="term" value="F:kinase activity"/>
    <property type="evidence" value="ECO:0007669"/>
    <property type="project" value="InterPro"/>
</dbReference>
<organism evidence="6">
    <name type="scientific">marine metagenome</name>
    <dbReference type="NCBI Taxonomy" id="408172"/>
    <lineage>
        <taxon>unclassified sequences</taxon>
        <taxon>metagenomes</taxon>
        <taxon>ecological metagenomes</taxon>
    </lineage>
</organism>
<dbReference type="PANTHER" id="PTHR38710">
    <property type="entry name" value="WITH PUTATIVE URIDYL PYROPHOSPHORYLASE-RELATED"/>
    <property type="match status" value="1"/>
</dbReference>
<evidence type="ECO:0000256" key="1">
    <source>
        <dbReference type="ARBA" id="ARBA00022741"/>
    </source>
</evidence>
<accession>A0A382LLN6</accession>
<feature type="domain" description="GHMP kinase C-terminal" evidence="4">
    <location>
        <begin position="235"/>
        <end position="296"/>
    </location>
</feature>
<evidence type="ECO:0000259" key="3">
    <source>
        <dbReference type="Pfam" id="PF00288"/>
    </source>
</evidence>
<evidence type="ECO:0000259" key="5">
    <source>
        <dbReference type="Pfam" id="PF10509"/>
    </source>
</evidence>
<evidence type="ECO:0000259" key="4">
    <source>
        <dbReference type="Pfam" id="PF08544"/>
    </source>
</evidence>
<dbReference type="InterPro" id="IPR019539">
    <property type="entry name" value="GalKase_N"/>
</dbReference>
<feature type="domain" description="Galactokinase N-terminal" evidence="5">
    <location>
        <begin position="5"/>
        <end position="37"/>
    </location>
</feature>
<proteinExistence type="predicted"/>
<name>A0A382LLN6_9ZZZZ</name>
<dbReference type="Pfam" id="PF00288">
    <property type="entry name" value="GHMP_kinases_N"/>
    <property type="match status" value="1"/>
</dbReference>
<sequence>MGLTCSAPGRAGIIGNPTDMYGGSVISCSLQERATVSLQESDRLILETDGDQRILASPDEFELQGDHFDIARAVLIGMNATDLKVHIAWKTDIPFQAGLSGSTSLLVATLSAISTYRGTRYSRYHMAELARMIEYRHLGVFCGYQDAYMCTFGGLNYMDFRGKEFHQEFGSDPLATIEPLMSYVPVVPLILVNTEARKVSGKVHRPIRERWLEGDREVIEAYQEVETLARAGKRAVLNGQWDELGRMMNENHRISSAIGGSSPEDDQMIQLARDHGALGAKLAGSGGTVIVLHPEPDGLIVKLKNSGAKSFMKPTPNPGVEIEDQS</sequence>
<dbReference type="InterPro" id="IPR013750">
    <property type="entry name" value="GHMP_kinase_C_dom"/>
</dbReference>
<dbReference type="PANTHER" id="PTHR38710:SF1">
    <property type="entry name" value="WITH PUTATIVE URIDYL PYROPHOSPHORYLASE-RELATED"/>
    <property type="match status" value="1"/>
</dbReference>
<keyword evidence="2" id="KW-0067">ATP-binding</keyword>
<reference evidence="6" key="1">
    <citation type="submission" date="2018-05" db="EMBL/GenBank/DDBJ databases">
        <authorList>
            <person name="Lanie J.A."/>
            <person name="Ng W.-L."/>
            <person name="Kazmierczak K.M."/>
            <person name="Andrzejewski T.M."/>
            <person name="Davidsen T.M."/>
            <person name="Wayne K.J."/>
            <person name="Tettelin H."/>
            <person name="Glass J.I."/>
            <person name="Rusch D."/>
            <person name="Podicherti R."/>
            <person name="Tsui H.-C.T."/>
            <person name="Winkler M.E."/>
        </authorList>
    </citation>
    <scope>NUCLEOTIDE SEQUENCE</scope>
</reference>
<dbReference type="SUPFAM" id="SSF54211">
    <property type="entry name" value="Ribosomal protein S5 domain 2-like"/>
    <property type="match status" value="1"/>
</dbReference>
<evidence type="ECO:0000256" key="2">
    <source>
        <dbReference type="ARBA" id="ARBA00022840"/>
    </source>
</evidence>
<dbReference type="GO" id="GO:0005524">
    <property type="term" value="F:ATP binding"/>
    <property type="evidence" value="ECO:0007669"/>
    <property type="project" value="UniProtKB-KW"/>
</dbReference>
<evidence type="ECO:0008006" key="7">
    <source>
        <dbReference type="Google" id="ProtNLM"/>
    </source>
</evidence>
<dbReference type="SUPFAM" id="SSF55060">
    <property type="entry name" value="GHMP Kinase, C-terminal domain"/>
    <property type="match status" value="1"/>
</dbReference>
<dbReference type="EMBL" id="UINC01087381">
    <property type="protein sequence ID" value="SVC36695.1"/>
    <property type="molecule type" value="Genomic_DNA"/>
</dbReference>
<gene>
    <name evidence="6" type="ORF">METZ01_LOCUS289549</name>
</gene>
<dbReference type="Pfam" id="PF08544">
    <property type="entry name" value="GHMP_kinases_C"/>
    <property type="match status" value="1"/>
</dbReference>
<dbReference type="AlphaFoldDB" id="A0A382LLN6"/>
<dbReference type="InterPro" id="IPR020568">
    <property type="entry name" value="Ribosomal_Su5_D2-typ_SF"/>
</dbReference>
<dbReference type="InterPro" id="IPR053034">
    <property type="entry name" value="Glucuronokinase-like"/>
</dbReference>
<dbReference type="InterPro" id="IPR001174">
    <property type="entry name" value="HddA/FKP"/>
</dbReference>
<dbReference type="Gene3D" id="3.30.230.120">
    <property type="match status" value="1"/>
</dbReference>
<evidence type="ECO:0000313" key="6">
    <source>
        <dbReference type="EMBL" id="SVC36695.1"/>
    </source>
</evidence>
<feature type="domain" description="GHMP kinase N-terminal" evidence="3">
    <location>
        <begin position="83"/>
        <end position="154"/>
    </location>
</feature>